<reference evidence="1 2" key="1">
    <citation type="journal article" date="2019" name="Appl. Microbiol. Biotechnol.">
        <title>Genome sequence of Isaria javanica and comparative genome analysis insights into family S53 peptidase evolution in fungal entomopathogens.</title>
        <authorList>
            <person name="Lin R."/>
            <person name="Zhang X."/>
            <person name="Xin B."/>
            <person name="Zou M."/>
            <person name="Gao Y."/>
            <person name="Qin F."/>
            <person name="Hu Q."/>
            <person name="Xie B."/>
            <person name="Cheng X."/>
        </authorList>
    </citation>
    <scope>NUCLEOTIDE SEQUENCE [LARGE SCALE GENOMIC DNA]</scope>
    <source>
        <strain evidence="1 2">IJ1G</strain>
    </source>
</reference>
<proteinExistence type="predicted"/>
<accession>A0A545UN04</accession>
<keyword evidence="2" id="KW-1185">Reference proteome</keyword>
<dbReference type="AlphaFoldDB" id="A0A545UN04"/>
<evidence type="ECO:0000313" key="1">
    <source>
        <dbReference type="EMBL" id="TQV90830.1"/>
    </source>
</evidence>
<organism evidence="1 2">
    <name type="scientific">Cordyceps javanica</name>
    <dbReference type="NCBI Taxonomy" id="43265"/>
    <lineage>
        <taxon>Eukaryota</taxon>
        <taxon>Fungi</taxon>
        <taxon>Dikarya</taxon>
        <taxon>Ascomycota</taxon>
        <taxon>Pezizomycotina</taxon>
        <taxon>Sordariomycetes</taxon>
        <taxon>Hypocreomycetidae</taxon>
        <taxon>Hypocreales</taxon>
        <taxon>Cordycipitaceae</taxon>
        <taxon>Cordyceps</taxon>
    </lineage>
</organism>
<comment type="caution">
    <text evidence="1">The sequence shown here is derived from an EMBL/GenBank/DDBJ whole genome shotgun (WGS) entry which is preliminary data.</text>
</comment>
<dbReference type="Proteomes" id="UP000315783">
    <property type="component" value="Unassembled WGS sequence"/>
</dbReference>
<dbReference type="OrthoDB" id="5153707at2759"/>
<protein>
    <submittedName>
        <fullName evidence="1">Uncharacterized protein</fullName>
    </submittedName>
</protein>
<name>A0A545UN04_9HYPO</name>
<dbReference type="EMBL" id="SPUK01000023">
    <property type="protein sequence ID" value="TQV90830.1"/>
    <property type="molecule type" value="Genomic_DNA"/>
</dbReference>
<evidence type="ECO:0000313" key="2">
    <source>
        <dbReference type="Proteomes" id="UP000315783"/>
    </source>
</evidence>
<sequence length="109" mass="12089">MSDVTPTSTVEGLPPGDIRLPDGSYQVVYNVDVIYTNMSAASDFRILRTGTNGHVEKALLQVAKHLERGLYKIVSLNASKHAMHVIISTDKPCNELTYKQGFPWDPKDD</sequence>
<gene>
    <name evidence="1" type="ORF">IF1G_10573</name>
</gene>